<protein>
    <recommendedName>
        <fullName evidence="4">Amino acid transporter</fullName>
    </recommendedName>
</protein>
<keyword evidence="1" id="KW-0812">Transmembrane</keyword>
<organism evidence="2 3">
    <name type="scientific">Paenibacillus gansuensis</name>
    <dbReference type="NCBI Taxonomy" id="306542"/>
    <lineage>
        <taxon>Bacteria</taxon>
        <taxon>Bacillati</taxon>
        <taxon>Bacillota</taxon>
        <taxon>Bacilli</taxon>
        <taxon>Bacillales</taxon>
        <taxon>Paenibacillaceae</taxon>
        <taxon>Paenibacillus</taxon>
    </lineage>
</organism>
<evidence type="ECO:0008006" key="4">
    <source>
        <dbReference type="Google" id="ProtNLM"/>
    </source>
</evidence>
<reference evidence="3" key="1">
    <citation type="journal article" date="2019" name="Int. J. Syst. Evol. Microbiol.">
        <title>The Global Catalogue of Microorganisms (GCM) 10K type strain sequencing project: providing services to taxonomists for standard genome sequencing and annotation.</title>
        <authorList>
            <consortium name="The Broad Institute Genomics Platform"/>
            <consortium name="The Broad Institute Genome Sequencing Center for Infectious Disease"/>
            <person name="Wu L."/>
            <person name="Ma J."/>
        </authorList>
    </citation>
    <scope>NUCLEOTIDE SEQUENCE [LARGE SCALE GENOMIC DNA]</scope>
    <source>
        <strain evidence="3">KCTC 3950</strain>
    </source>
</reference>
<dbReference type="RefSeq" id="WP_377604745.1">
    <property type="nucleotide sequence ID" value="NZ_JBHUME010000010.1"/>
</dbReference>
<keyword evidence="3" id="KW-1185">Reference proteome</keyword>
<name>A0ABW5PGZ5_9BACL</name>
<dbReference type="Proteomes" id="UP001597541">
    <property type="component" value="Unassembled WGS sequence"/>
</dbReference>
<proteinExistence type="predicted"/>
<gene>
    <name evidence="2" type="ORF">ACFSUF_17335</name>
</gene>
<dbReference type="EMBL" id="JBHUME010000010">
    <property type="protein sequence ID" value="MFD2614174.1"/>
    <property type="molecule type" value="Genomic_DNA"/>
</dbReference>
<evidence type="ECO:0000256" key="1">
    <source>
        <dbReference type="SAM" id="Phobius"/>
    </source>
</evidence>
<comment type="caution">
    <text evidence="2">The sequence shown here is derived from an EMBL/GenBank/DDBJ whole genome shotgun (WGS) entry which is preliminary data.</text>
</comment>
<accession>A0ABW5PGZ5</accession>
<evidence type="ECO:0000313" key="2">
    <source>
        <dbReference type="EMBL" id="MFD2614174.1"/>
    </source>
</evidence>
<feature type="transmembrane region" description="Helical" evidence="1">
    <location>
        <begin position="51"/>
        <end position="73"/>
    </location>
</feature>
<keyword evidence="1" id="KW-0472">Membrane</keyword>
<sequence length="76" mass="8786">MDKNKEPLEGKAYHQQEVIPSFNSATDYNRDILGVPSNKVDIKSMPKPIKYFSYFVFTVMILGTLMLIGLFIWSRL</sequence>
<evidence type="ECO:0000313" key="3">
    <source>
        <dbReference type="Proteomes" id="UP001597541"/>
    </source>
</evidence>
<keyword evidence="1" id="KW-1133">Transmembrane helix</keyword>